<dbReference type="Proteomes" id="UP000244817">
    <property type="component" value="Unassembled WGS sequence"/>
</dbReference>
<dbReference type="RefSeq" id="WP_108639672.1">
    <property type="nucleotide sequence ID" value="NZ_QCYG01000002.1"/>
</dbReference>
<comment type="caution">
    <text evidence="2">The sequence shown here is derived from an EMBL/GenBank/DDBJ whole genome shotgun (WGS) entry which is preliminary data.</text>
</comment>
<protein>
    <submittedName>
        <fullName evidence="2">Uroporphyrinogen-III synthase</fullName>
    </submittedName>
</protein>
<sequence>MSRFENPIVLATRPRAFSEAFLIALQGEAGAFRGLIAPAFECASTGAPIPPFDVAIFTSRAGVAMAPEGAGRQAFCVGDATAQAAEARGYRAISASGSAVDLIPLILDQAPNGRLLHVRGETAAAEAARILTEAGLPAFEVIAYRKEPCAPDAAALVALQDEEALILPLFSAETVSILAEWPCSFQRCHAVAISETVADAAAQLSPAGIAVSDSMTQEGTIRAVARLIA</sequence>
<proteinExistence type="predicted"/>
<dbReference type="InterPro" id="IPR036108">
    <property type="entry name" value="4pyrrol_syn_uPrphyn_synt_sf"/>
</dbReference>
<evidence type="ECO:0000313" key="2">
    <source>
        <dbReference type="EMBL" id="PVA07630.1"/>
    </source>
</evidence>
<gene>
    <name evidence="2" type="ORF">DC363_03080</name>
</gene>
<feature type="domain" description="Tetrapyrrole biosynthesis uroporphyrinogen III synthase" evidence="1">
    <location>
        <begin position="49"/>
        <end position="221"/>
    </location>
</feature>
<dbReference type="SUPFAM" id="SSF69618">
    <property type="entry name" value="HemD-like"/>
    <property type="match status" value="1"/>
</dbReference>
<dbReference type="AlphaFoldDB" id="A0A2T7FZN7"/>
<dbReference type="Pfam" id="PF02602">
    <property type="entry name" value="HEM4"/>
    <property type="match status" value="1"/>
</dbReference>
<evidence type="ECO:0000259" key="1">
    <source>
        <dbReference type="Pfam" id="PF02602"/>
    </source>
</evidence>
<reference evidence="2 3" key="1">
    <citation type="submission" date="2018-04" db="EMBL/GenBank/DDBJ databases">
        <title>Pelagivirga bohaiensis gen. nov., sp. nov., a bacterium isolated from the Bohai Sea.</title>
        <authorList>
            <person name="Ji X."/>
        </authorList>
    </citation>
    <scope>NUCLEOTIDE SEQUENCE [LARGE SCALE GENOMIC DNA]</scope>
    <source>
        <strain evidence="2 3">BH-SD16</strain>
    </source>
</reference>
<dbReference type="CDD" id="cd06578">
    <property type="entry name" value="HemD"/>
    <property type="match status" value="1"/>
</dbReference>
<dbReference type="GO" id="GO:0033014">
    <property type="term" value="P:tetrapyrrole biosynthetic process"/>
    <property type="evidence" value="ECO:0007669"/>
    <property type="project" value="InterPro"/>
</dbReference>
<dbReference type="InterPro" id="IPR003754">
    <property type="entry name" value="4pyrrol_synth_uPrphyn_synth"/>
</dbReference>
<name>A0A2T7FZN7_9RHOB</name>
<dbReference type="GO" id="GO:0004852">
    <property type="term" value="F:uroporphyrinogen-III synthase activity"/>
    <property type="evidence" value="ECO:0007669"/>
    <property type="project" value="InterPro"/>
</dbReference>
<dbReference type="EMBL" id="QCYG01000002">
    <property type="protein sequence ID" value="PVA07630.1"/>
    <property type="molecule type" value="Genomic_DNA"/>
</dbReference>
<dbReference type="OrthoDB" id="7204250at2"/>
<dbReference type="Gene3D" id="3.40.50.10090">
    <property type="match status" value="2"/>
</dbReference>
<evidence type="ECO:0000313" key="3">
    <source>
        <dbReference type="Proteomes" id="UP000244817"/>
    </source>
</evidence>
<accession>A0A2T7FZN7</accession>
<keyword evidence="3" id="KW-1185">Reference proteome</keyword>
<organism evidence="2 3">
    <name type="scientific">Thalassorhabdomicrobium marinisediminis</name>
    <dbReference type="NCBI Taxonomy" id="2170577"/>
    <lineage>
        <taxon>Bacteria</taxon>
        <taxon>Pseudomonadati</taxon>
        <taxon>Pseudomonadota</taxon>
        <taxon>Alphaproteobacteria</taxon>
        <taxon>Rhodobacterales</taxon>
        <taxon>Paracoccaceae</taxon>
        <taxon>Thalassorhabdomicrobium</taxon>
    </lineage>
</organism>